<feature type="coiled-coil region" evidence="2">
    <location>
        <begin position="111"/>
        <end position="138"/>
    </location>
</feature>
<evidence type="ECO:0000256" key="1">
    <source>
        <dbReference type="ARBA" id="ARBA00043985"/>
    </source>
</evidence>
<evidence type="ECO:0000313" key="4">
    <source>
        <dbReference type="Proteomes" id="UP000595254"/>
    </source>
</evidence>
<organism evidence="3 4">
    <name type="scientific">Peribacillus psychrosaccharolyticus</name>
    <name type="common">Bacillus psychrosaccharolyticus</name>
    <dbReference type="NCBI Taxonomy" id="1407"/>
    <lineage>
        <taxon>Bacteria</taxon>
        <taxon>Bacillati</taxon>
        <taxon>Bacillota</taxon>
        <taxon>Bacilli</taxon>
        <taxon>Bacillales</taxon>
        <taxon>Bacillaceae</taxon>
        <taxon>Peribacillus</taxon>
    </lineage>
</organism>
<name>A0A974RYY7_PERPY</name>
<feature type="coiled-coil region" evidence="2">
    <location>
        <begin position="32"/>
        <end position="84"/>
    </location>
</feature>
<dbReference type="PANTHER" id="PTHR31088:SF6">
    <property type="entry name" value="PHAGE SHOCK PROTEIN A"/>
    <property type="match status" value="1"/>
</dbReference>
<dbReference type="RefSeq" id="WP_040374619.1">
    <property type="nucleotide sequence ID" value="NZ_CP068053.1"/>
</dbReference>
<keyword evidence="4" id="KW-1185">Reference proteome</keyword>
<comment type="similarity">
    <text evidence="1">Belongs to the PspA/Vipp/IM30 family.</text>
</comment>
<dbReference type="KEGG" id="ppsr:I6J18_15105"/>
<dbReference type="EMBL" id="CP068053">
    <property type="protein sequence ID" value="QQS98976.1"/>
    <property type="molecule type" value="Genomic_DNA"/>
</dbReference>
<evidence type="ECO:0000256" key="2">
    <source>
        <dbReference type="SAM" id="Coils"/>
    </source>
</evidence>
<keyword evidence="2" id="KW-0175">Coiled coil</keyword>
<dbReference type="Pfam" id="PF04012">
    <property type="entry name" value="PspA_IM30"/>
    <property type="match status" value="1"/>
</dbReference>
<proteinExistence type="inferred from homology"/>
<accession>A0A974RYY7</accession>
<dbReference type="PANTHER" id="PTHR31088">
    <property type="entry name" value="MEMBRANE-ASSOCIATED PROTEIN VIPP1, CHLOROPLASTIC"/>
    <property type="match status" value="1"/>
</dbReference>
<gene>
    <name evidence="3" type="ORF">I6J18_15105</name>
</gene>
<sequence>MNDLFSRMKQTLTADFYNVLDKMEQKNPISLLNQYLRQAEAETEKVRKLVERQYQLKAEFTKELAEAEGLAEKRKNQAKIAEKAGESELQAFAIQESELYSTRALRINEALLKSEKQLNELEYKYREMKHKLKDMNIRRMELMGKENLAHAHQRMNQVIDAGSTSSSSTGKFEDTENYLDNLEQRINSNYQRQSIDARIIQLEKDMKAEETHSIS</sequence>
<dbReference type="AlphaFoldDB" id="A0A974RYY7"/>
<reference evidence="3 4" key="1">
    <citation type="submission" date="2021-01" db="EMBL/GenBank/DDBJ databases">
        <title>FDA dAtabase for Regulatory Grade micrObial Sequences (FDA-ARGOS): Supporting development and validation of Infectious Disease Dx tests.</title>
        <authorList>
            <person name="Nelson B."/>
            <person name="Plummer A."/>
            <person name="Tallon L."/>
            <person name="Sadzewicz L."/>
            <person name="Zhao X."/>
            <person name="Boylan J."/>
            <person name="Ott S."/>
            <person name="Bowen H."/>
            <person name="Vavikolanu K."/>
            <person name="Mehta A."/>
            <person name="Aluvathingal J."/>
            <person name="Nadendla S."/>
            <person name="Myers T."/>
            <person name="Yan Y."/>
            <person name="Sichtig H."/>
        </authorList>
    </citation>
    <scope>NUCLEOTIDE SEQUENCE [LARGE SCALE GENOMIC DNA]</scope>
    <source>
        <strain evidence="3 4">FDAARGOS_1161</strain>
    </source>
</reference>
<dbReference type="Proteomes" id="UP000595254">
    <property type="component" value="Chromosome"/>
</dbReference>
<evidence type="ECO:0000313" key="3">
    <source>
        <dbReference type="EMBL" id="QQS98976.1"/>
    </source>
</evidence>
<protein>
    <submittedName>
        <fullName evidence="3">PspA/IM30 family protein</fullName>
    </submittedName>
</protein>
<dbReference type="InterPro" id="IPR007157">
    <property type="entry name" value="PspA_VIPP1"/>
</dbReference>